<keyword evidence="2" id="KW-0813">Transport</keyword>
<evidence type="ECO:0000256" key="1">
    <source>
        <dbReference type="ARBA" id="ARBA00004141"/>
    </source>
</evidence>
<feature type="transmembrane region" description="Helical" evidence="7">
    <location>
        <begin position="442"/>
        <end position="462"/>
    </location>
</feature>
<dbReference type="PANTHER" id="PTHR23504:SF8">
    <property type="entry name" value="TRANSPORTER, PUTATIVE (AFU_ORTHOLOGUE AFUA_1G03730)-RELATED"/>
    <property type="match status" value="1"/>
</dbReference>
<name>A0A2P8AIN6_9PEZI</name>
<dbReference type="Proteomes" id="UP000243723">
    <property type="component" value="Unassembled WGS sequence"/>
</dbReference>
<evidence type="ECO:0000256" key="2">
    <source>
        <dbReference type="ARBA" id="ARBA00022448"/>
    </source>
</evidence>
<keyword evidence="5 7" id="KW-0472">Membrane</keyword>
<dbReference type="InterPro" id="IPR036259">
    <property type="entry name" value="MFS_trans_sf"/>
</dbReference>
<sequence length="650" mass="70044">MAAPPRTHKLPVQQLVVLSIARFAEPIAMTSVFPYLPEMIESLGVAPDEVAYYAGIAASVFSLSQAVFAVPWGRASDRYGRKPAILACLTGTMIMTFIWGFSHSLAMAIAVRAAQGIFNGNVGIIRTTVAEMVPWKELQPRAFSVMPLVWNIGSVFGPALGGALANPMRRVPNTPPPEHPGLLDLYPYLLPNIVAGVLFLVGITTGILFLDESLETAKHRRDYGREVGKRITHSAQSIWYRIKIGALPSDSPERERLLKPRATKATNDIETPSYLEPKKPIEAPPSITECLTRQSVLNLICYTLLATHNIAFDGLIPIFMHYPRQSHSPSNPDFQPPLKFSGGFGLDSARIGILFTLYGVSGMIIQFFIFPPCAREYGVVTCLRVCSVAMPIIYFFVPFAALIEDKTTQQVVGFLLMITKGFFSTFAFPCSTILLTNSAPSLRILGTLNGVAVSVSAIGRAAGPAITGAVFTAGVERGYVIAPWWTLCAIAVAASVPVWWIVEGEGFGGDEGEIEDEEDSEGEGDEADDEDSGVDTGTVRVNRNGMTRTALDVGADVEDVSAEQGYGTTGAMLSRTATISSDVIGEESEEEYEGSLRRGVPTSAPVSRRGSRNVTPRRVTRKVSIPIGMSGMSRRFSSNLGHSLGSAGGN</sequence>
<feature type="domain" description="Major facilitator superfamily (MFS) profile" evidence="8">
    <location>
        <begin position="14"/>
        <end position="506"/>
    </location>
</feature>
<dbReference type="Pfam" id="PF07690">
    <property type="entry name" value="MFS_1"/>
    <property type="match status" value="1"/>
</dbReference>
<dbReference type="EMBL" id="NHZQ01000003">
    <property type="protein sequence ID" value="PSK60332.1"/>
    <property type="molecule type" value="Genomic_DNA"/>
</dbReference>
<feature type="transmembrane region" description="Helical" evidence="7">
    <location>
        <begin position="50"/>
        <end position="72"/>
    </location>
</feature>
<keyword evidence="10" id="KW-1185">Reference proteome</keyword>
<dbReference type="Gene3D" id="1.20.1250.20">
    <property type="entry name" value="MFS general substrate transporter like domains"/>
    <property type="match status" value="1"/>
</dbReference>
<feature type="transmembrane region" description="Helical" evidence="7">
    <location>
        <begin position="145"/>
        <end position="165"/>
    </location>
</feature>
<reference evidence="9 10" key="1">
    <citation type="submission" date="2017-05" db="EMBL/GenBank/DDBJ databases">
        <title>Draft genome sequence of Elsinoe australis.</title>
        <authorList>
            <person name="Cheng Q."/>
        </authorList>
    </citation>
    <scope>NUCLEOTIDE SEQUENCE [LARGE SCALE GENOMIC DNA]</scope>
    <source>
        <strain evidence="9 10">NL1</strain>
    </source>
</reference>
<comment type="subcellular location">
    <subcellularLocation>
        <location evidence="1">Membrane</location>
        <topology evidence="1">Multi-pass membrane protein</topology>
    </subcellularLocation>
</comment>
<evidence type="ECO:0000256" key="4">
    <source>
        <dbReference type="ARBA" id="ARBA00022989"/>
    </source>
</evidence>
<dbReference type="CDD" id="cd17330">
    <property type="entry name" value="MFS_SLC46_TetA_like"/>
    <property type="match status" value="1"/>
</dbReference>
<organism evidence="9 10">
    <name type="scientific">Elsinoe australis</name>
    <dbReference type="NCBI Taxonomy" id="40998"/>
    <lineage>
        <taxon>Eukaryota</taxon>
        <taxon>Fungi</taxon>
        <taxon>Dikarya</taxon>
        <taxon>Ascomycota</taxon>
        <taxon>Pezizomycotina</taxon>
        <taxon>Dothideomycetes</taxon>
        <taxon>Dothideomycetidae</taxon>
        <taxon>Myriangiales</taxon>
        <taxon>Elsinoaceae</taxon>
        <taxon>Elsinoe</taxon>
    </lineage>
</organism>
<comment type="caution">
    <text evidence="9">The sequence shown here is derived from an EMBL/GenBank/DDBJ whole genome shotgun (WGS) entry which is preliminary data.</text>
</comment>
<dbReference type="PRINTS" id="PR01035">
    <property type="entry name" value="TCRTETA"/>
</dbReference>
<feature type="transmembrane region" description="Helical" evidence="7">
    <location>
        <begin position="382"/>
        <end position="402"/>
    </location>
</feature>
<dbReference type="SUPFAM" id="SSF103473">
    <property type="entry name" value="MFS general substrate transporter"/>
    <property type="match status" value="1"/>
</dbReference>
<feature type="transmembrane region" description="Helical" evidence="7">
    <location>
        <begin position="185"/>
        <end position="210"/>
    </location>
</feature>
<evidence type="ECO:0000256" key="7">
    <source>
        <dbReference type="SAM" id="Phobius"/>
    </source>
</evidence>
<feature type="transmembrane region" description="Helical" evidence="7">
    <location>
        <begin position="351"/>
        <end position="370"/>
    </location>
</feature>
<protein>
    <recommendedName>
        <fullName evidence="8">Major facilitator superfamily (MFS) profile domain-containing protein</fullName>
    </recommendedName>
</protein>
<dbReference type="InterPro" id="IPR011701">
    <property type="entry name" value="MFS"/>
</dbReference>
<proteinExistence type="predicted"/>
<evidence type="ECO:0000259" key="8">
    <source>
        <dbReference type="PROSITE" id="PS50850"/>
    </source>
</evidence>
<evidence type="ECO:0000256" key="6">
    <source>
        <dbReference type="SAM" id="MobiDB-lite"/>
    </source>
</evidence>
<evidence type="ECO:0000313" key="9">
    <source>
        <dbReference type="EMBL" id="PSK60332.1"/>
    </source>
</evidence>
<evidence type="ECO:0000256" key="3">
    <source>
        <dbReference type="ARBA" id="ARBA00022692"/>
    </source>
</evidence>
<dbReference type="AlphaFoldDB" id="A0A2P8AIN6"/>
<keyword evidence="3 7" id="KW-0812">Transmembrane</keyword>
<feature type="region of interest" description="Disordered" evidence="6">
    <location>
        <begin position="628"/>
        <end position="650"/>
    </location>
</feature>
<dbReference type="GO" id="GO:0022857">
    <property type="term" value="F:transmembrane transporter activity"/>
    <property type="evidence" value="ECO:0007669"/>
    <property type="project" value="InterPro"/>
</dbReference>
<evidence type="ECO:0000313" key="10">
    <source>
        <dbReference type="Proteomes" id="UP000243723"/>
    </source>
</evidence>
<dbReference type="PANTHER" id="PTHR23504">
    <property type="entry name" value="MAJOR FACILITATOR SUPERFAMILY DOMAIN-CONTAINING PROTEIN 10"/>
    <property type="match status" value="1"/>
</dbReference>
<keyword evidence="4 7" id="KW-1133">Transmembrane helix</keyword>
<accession>A0A2P8AIN6</accession>
<feature type="transmembrane region" description="Helical" evidence="7">
    <location>
        <begin position="84"/>
        <end position="101"/>
    </location>
</feature>
<feature type="transmembrane region" description="Helical" evidence="7">
    <location>
        <begin position="482"/>
        <end position="502"/>
    </location>
</feature>
<dbReference type="InterPro" id="IPR020846">
    <property type="entry name" value="MFS_dom"/>
</dbReference>
<dbReference type="InterPro" id="IPR001958">
    <property type="entry name" value="Tet-R_TetA/multi-R_MdtG-like"/>
</dbReference>
<dbReference type="OrthoDB" id="10262656at2759"/>
<feature type="region of interest" description="Disordered" evidence="6">
    <location>
        <begin position="507"/>
        <end position="541"/>
    </location>
</feature>
<feature type="compositionally biased region" description="Acidic residues" evidence="6">
    <location>
        <begin position="508"/>
        <end position="533"/>
    </location>
</feature>
<dbReference type="PROSITE" id="PS50850">
    <property type="entry name" value="MFS"/>
    <property type="match status" value="1"/>
</dbReference>
<feature type="transmembrane region" description="Helical" evidence="7">
    <location>
        <begin position="414"/>
        <end position="435"/>
    </location>
</feature>
<evidence type="ECO:0000256" key="5">
    <source>
        <dbReference type="ARBA" id="ARBA00023136"/>
    </source>
</evidence>
<gene>
    <name evidence="9" type="ORF">B9Z65_482</name>
</gene>
<dbReference type="GO" id="GO:0016020">
    <property type="term" value="C:membrane"/>
    <property type="evidence" value="ECO:0007669"/>
    <property type="project" value="UniProtKB-SubCell"/>
</dbReference>
<feature type="transmembrane region" description="Helical" evidence="7">
    <location>
        <begin position="107"/>
        <end position="125"/>
    </location>
</feature>
<feature type="region of interest" description="Disordered" evidence="6">
    <location>
        <begin position="589"/>
        <end position="616"/>
    </location>
</feature>